<dbReference type="GO" id="GO:0016020">
    <property type="term" value="C:membrane"/>
    <property type="evidence" value="ECO:0007669"/>
    <property type="project" value="InterPro"/>
</dbReference>
<protein>
    <recommendedName>
        <fullName evidence="2">Prepilin type IV endopeptidase peptidase domain-containing protein</fullName>
    </recommendedName>
</protein>
<dbReference type="KEGG" id="rfs:C1I64_02855"/>
<evidence type="ECO:0000313" key="3">
    <source>
        <dbReference type="EMBL" id="AZZ51087.1"/>
    </source>
</evidence>
<accession>A0A3T0SXC3</accession>
<reference evidence="3 4" key="1">
    <citation type="submission" date="2018-03" db="EMBL/GenBank/DDBJ databases">
        <title>Bacteriophage NCPPB3778 and a type I-E CRISPR drive the evolution of the US Biological Select Agent, Rathayibacter toxicus.</title>
        <authorList>
            <person name="Davis E.W.II."/>
            <person name="Tabima J.F."/>
            <person name="Weisberg A.J."/>
            <person name="Dantas Lopes L."/>
            <person name="Wiseman M.S."/>
            <person name="Wiseman M.S."/>
            <person name="Pupko T."/>
            <person name="Belcher M.S."/>
            <person name="Sechler A.J."/>
            <person name="Tancos M.A."/>
            <person name="Schroeder B.K."/>
            <person name="Murray T.D."/>
            <person name="Luster D.G."/>
            <person name="Schneider W.L."/>
            <person name="Rogers E."/>
            <person name="Andreote F.D."/>
            <person name="Grunwald N.J."/>
            <person name="Putnam M.L."/>
            <person name="Chang J.H."/>
        </authorList>
    </citation>
    <scope>NUCLEOTIDE SEQUENCE [LARGE SCALE GENOMIC DNA]</scope>
    <source>
        <strain evidence="3 4">DSM 15932</strain>
    </source>
</reference>
<dbReference type="GO" id="GO:0004190">
    <property type="term" value="F:aspartic-type endopeptidase activity"/>
    <property type="evidence" value="ECO:0007669"/>
    <property type="project" value="InterPro"/>
</dbReference>
<feature type="transmembrane region" description="Helical" evidence="1">
    <location>
        <begin position="7"/>
        <end position="23"/>
    </location>
</feature>
<feature type="transmembrane region" description="Helical" evidence="1">
    <location>
        <begin position="58"/>
        <end position="76"/>
    </location>
</feature>
<evidence type="ECO:0000256" key="1">
    <source>
        <dbReference type="SAM" id="Phobius"/>
    </source>
</evidence>
<evidence type="ECO:0000259" key="2">
    <source>
        <dbReference type="Pfam" id="PF01478"/>
    </source>
</evidence>
<feature type="transmembrane region" description="Helical" evidence="1">
    <location>
        <begin position="82"/>
        <end position="101"/>
    </location>
</feature>
<proteinExistence type="predicted"/>
<keyword evidence="1" id="KW-0812">Transmembrane</keyword>
<feature type="transmembrane region" description="Helical" evidence="1">
    <location>
        <begin position="29"/>
        <end position="46"/>
    </location>
</feature>
<dbReference type="Gene3D" id="1.20.120.1220">
    <property type="match status" value="1"/>
</dbReference>
<evidence type="ECO:0000313" key="4">
    <source>
        <dbReference type="Proteomes" id="UP000285317"/>
    </source>
</evidence>
<dbReference type="EMBL" id="CP028137">
    <property type="protein sequence ID" value="AZZ51087.1"/>
    <property type="molecule type" value="Genomic_DNA"/>
</dbReference>
<feature type="transmembrane region" description="Helical" evidence="1">
    <location>
        <begin position="113"/>
        <end position="138"/>
    </location>
</feature>
<keyword evidence="1" id="KW-1133">Transmembrane helix</keyword>
<keyword evidence="1" id="KW-0472">Membrane</keyword>
<sequence length="168" mass="16765">MHRLQDLSAALVGAVLLGAIGLVRVEGRAAIVVLVVAMATVPLVVADVRERRLPNAMTVPILLAGLASTVGGVVAGRTPGELPVVLATALALGVLNLAGGLGRGDVKLGTGLALPLAAVDPVLALLAPVLAFVLAGVWSLPSALRGGGERIPFGPFQLAAFWLVIAGA</sequence>
<dbReference type="Pfam" id="PF01478">
    <property type="entry name" value="Peptidase_A24"/>
    <property type="match status" value="1"/>
</dbReference>
<dbReference type="AlphaFoldDB" id="A0A3T0SXC3"/>
<feature type="domain" description="Prepilin type IV endopeptidase peptidase" evidence="2">
    <location>
        <begin position="37"/>
        <end position="137"/>
    </location>
</feature>
<name>A0A3T0SXC3_9MICO</name>
<organism evidence="3 4">
    <name type="scientific">Rathayibacter festucae DSM 15932</name>
    <dbReference type="NCBI Taxonomy" id="1328866"/>
    <lineage>
        <taxon>Bacteria</taxon>
        <taxon>Bacillati</taxon>
        <taxon>Actinomycetota</taxon>
        <taxon>Actinomycetes</taxon>
        <taxon>Micrococcales</taxon>
        <taxon>Microbacteriaceae</taxon>
        <taxon>Rathayibacter</taxon>
    </lineage>
</organism>
<dbReference type="Proteomes" id="UP000285317">
    <property type="component" value="Chromosome"/>
</dbReference>
<dbReference type="InterPro" id="IPR000045">
    <property type="entry name" value="Prepilin_IV_endopep_pep"/>
</dbReference>
<dbReference type="RefSeq" id="WP_127886139.1">
    <property type="nucleotide sequence ID" value="NZ_CP028137.1"/>
</dbReference>
<gene>
    <name evidence="3" type="ORF">C1I64_02855</name>
</gene>